<feature type="transmembrane region" description="Helical" evidence="11">
    <location>
        <begin position="275"/>
        <end position="296"/>
    </location>
</feature>
<evidence type="ECO:0000256" key="5">
    <source>
        <dbReference type="ARBA" id="ARBA00020673"/>
    </source>
</evidence>
<feature type="compositionally biased region" description="Acidic residues" evidence="10">
    <location>
        <begin position="362"/>
        <end position="387"/>
    </location>
</feature>
<dbReference type="InterPro" id="IPR051076">
    <property type="entry name" value="Golgi_membrane_TVP38/TMEM64"/>
</dbReference>
<keyword evidence="8" id="KW-0333">Golgi apparatus</keyword>
<dbReference type="GO" id="GO:0000022">
    <property type="term" value="P:mitotic spindle elongation"/>
    <property type="evidence" value="ECO:0007669"/>
    <property type="project" value="TreeGrafter"/>
</dbReference>
<dbReference type="PANTHER" id="PTHR47549:SF1">
    <property type="entry name" value="GOLGI APPARATUS MEMBRANE PROTEIN TVP38"/>
    <property type="match status" value="1"/>
</dbReference>
<accession>A0A9W4U4Z3</accession>
<feature type="transmembrane region" description="Helical" evidence="11">
    <location>
        <begin position="123"/>
        <end position="153"/>
    </location>
</feature>
<dbReference type="AlphaFoldDB" id="A0A9W4U4Z3"/>
<evidence type="ECO:0000259" key="12">
    <source>
        <dbReference type="Pfam" id="PF09335"/>
    </source>
</evidence>
<feature type="transmembrane region" description="Helical" evidence="11">
    <location>
        <begin position="237"/>
        <end position="255"/>
    </location>
</feature>
<protein>
    <recommendedName>
        <fullName evidence="4">Golgi apparatus membrane protein TVP38</fullName>
    </recommendedName>
    <alternativeName>
        <fullName evidence="5">Golgi apparatus membrane protein tvp38</fullName>
    </alternativeName>
</protein>
<dbReference type="Pfam" id="PF09335">
    <property type="entry name" value="VTT_dom"/>
    <property type="match status" value="1"/>
</dbReference>
<evidence type="ECO:0000256" key="7">
    <source>
        <dbReference type="ARBA" id="ARBA00022989"/>
    </source>
</evidence>
<dbReference type="EMBL" id="CAOQHR010000001">
    <property type="protein sequence ID" value="CAI6282150.1"/>
    <property type="molecule type" value="Genomic_DNA"/>
</dbReference>
<feature type="region of interest" description="Disordered" evidence="10">
    <location>
        <begin position="344"/>
        <end position="402"/>
    </location>
</feature>
<keyword evidence="6 11" id="KW-0812">Transmembrane</keyword>
<feature type="transmembrane region" description="Helical" evidence="11">
    <location>
        <begin position="159"/>
        <end position="181"/>
    </location>
</feature>
<dbReference type="OrthoDB" id="166803at2759"/>
<evidence type="ECO:0000256" key="11">
    <source>
        <dbReference type="SAM" id="Phobius"/>
    </source>
</evidence>
<dbReference type="GO" id="GO:0016192">
    <property type="term" value="P:vesicle-mediated transport"/>
    <property type="evidence" value="ECO:0007669"/>
    <property type="project" value="TreeGrafter"/>
</dbReference>
<comment type="caution">
    <text evidence="13">The sequence shown here is derived from an EMBL/GenBank/DDBJ whole genome shotgun (WGS) entry which is preliminary data.</text>
</comment>
<evidence type="ECO:0000256" key="3">
    <source>
        <dbReference type="ARBA" id="ARBA00008640"/>
    </source>
</evidence>
<name>A0A9W4U4Z3_9PLEO</name>
<organism evidence="13 14">
    <name type="scientific">Periconia digitata</name>
    <dbReference type="NCBI Taxonomy" id="1303443"/>
    <lineage>
        <taxon>Eukaryota</taxon>
        <taxon>Fungi</taxon>
        <taxon>Dikarya</taxon>
        <taxon>Ascomycota</taxon>
        <taxon>Pezizomycotina</taxon>
        <taxon>Dothideomycetes</taxon>
        <taxon>Pleosporomycetidae</taxon>
        <taxon>Pleosporales</taxon>
        <taxon>Massarineae</taxon>
        <taxon>Periconiaceae</taxon>
        <taxon>Periconia</taxon>
    </lineage>
</organism>
<evidence type="ECO:0000256" key="8">
    <source>
        <dbReference type="ARBA" id="ARBA00023034"/>
    </source>
</evidence>
<evidence type="ECO:0000256" key="1">
    <source>
        <dbReference type="ARBA" id="ARBA00002978"/>
    </source>
</evidence>
<keyword evidence="7 11" id="KW-1133">Transmembrane helix</keyword>
<evidence type="ECO:0000256" key="10">
    <source>
        <dbReference type="SAM" id="MobiDB-lite"/>
    </source>
</evidence>
<proteinExistence type="inferred from homology"/>
<dbReference type="PANTHER" id="PTHR47549">
    <property type="entry name" value="GOLGI APPARATUS MEMBRANE PROTEIN TVP38-RELATED"/>
    <property type="match status" value="1"/>
</dbReference>
<evidence type="ECO:0000256" key="4">
    <source>
        <dbReference type="ARBA" id="ARBA00013533"/>
    </source>
</evidence>
<dbReference type="Proteomes" id="UP001152607">
    <property type="component" value="Unassembled WGS sequence"/>
</dbReference>
<feature type="region of interest" description="Disordered" evidence="10">
    <location>
        <begin position="1"/>
        <end position="36"/>
    </location>
</feature>
<feature type="transmembrane region" description="Helical" evidence="11">
    <location>
        <begin position="83"/>
        <end position="102"/>
    </location>
</feature>
<comment type="subcellular location">
    <subcellularLocation>
        <location evidence="2">Golgi apparatus membrane</location>
        <topology evidence="2">Multi-pass membrane protein</topology>
    </subcellularLocation>
</comment>
<keyword evidence="9 11" id="KW-0472">Membrane</keyword>
<evidence type="ECO:0000313" key="14">
    <source>
        <dbReference type="Proteomes" id="UP001152607"/>
    </source>
</evidence>
<evidence type="ECO:0000256" key="6">
    <source>
        <dbReference type="ARBA" id="ARBA00022692"/>
    </source>
</evidence>
<evidence type="ECO:0000256" key="9">
    <source>
        <dbReference type="ARBA" id="ARBA00023136"/>
    </source>
</evidence>
<feature type="domain" description="VTT" evidence="12">
    <location>
        <begin position="142"/>
        <end position="258"/>
    </location>
</feature>
<evidence type="ECO:0000256" key="2">
    <source>
        <dbReference type="ARBA" id="ARBA00004653"/>
    </source>
</evidence>
<evidence type="ECO:0000313" key="13">
    <source>
        <dbReference type="EMBL" id="CAI6282150.1"/>
    </source>
</evidence>
<keyword evidence="14" id="KW-1185">Reference proteome</keyword>
<reference evidence="13" key="1">
    <citation type="submission" date="2023-01" db="EMBL/GenBank/DDBJ databases">
        <authorList>
            <person name="Van Ghelder C."/>
            <person name="Rancurel C."/>
        </authorList>
    </citation>
    <scope>NUCLEOTIDE SEQUENCE</scope>
    <source>
        <strain evidence="13">CNCM I-4278</strain>
    </source>
</reference>
<dbReference type="InterPro" id="IPR032816">
    <property type="entry name" value="VTT_dom"/>
</dbReference>
<sequence length="402" mass="44540">MPVEDNADYDARALALPIDDDDSSPERGDAPTWSRRSTTFRQNNSTYSRHQQPSRIRSWMDKYNKFNDRVITQYNRLTPVQKILVWAGGITSFVLGILFMVYNERIFHALRPAAKKWHDVPGGWLVLWALIFVVSFPPLIGYSTLLTIAGFVYGFPNGWFIAATATVAGSTASFIVSRSILRKFVDRLLANDTRFAALSLVLKHDGIKLLVMVRLCPLPYSLSNGAVATIPTVTWQAYGLATALASPKLMLHIFIGSQLEKIGGGDGKMDGKTKALSYISIAIGGLAGIATGWFMYRKTKQRAAQLEEEERRGIRRTSVEDLERDYADDPAALEAASTIVREEDDDISLRSGWGDGYHDEPTDVEDDALEIPDDPFSAGDDEDDAVAGDDHYSDRQPGPGKK</sequence>
<gene>
    <name evidence="13" type="ORF">PDIGIT_LOCUS2154</name>
</gene>
<comment type="function">
    <text evidence="1">Golgi membrane protein involved in vesicular trafficking and spindle migration.</text>
</comment>
<dbReference type="GO" id="GO:0000139">
    <property type="term" value="C:Golgi membrane"/>
    <property type="evidence" value="ECO:0007669"/>
    <property type="project" value="UniProtKB-SubCell"/>
</dbReference>
<comment type="similarity">
    <text evidence="3">Belongs to the TVP38/TMEM64 family.</text>
</comment>